<proteinExistence type="predicted"/>
<dbReference type="CDD" id="cd03506">
    <property type="entry name" value="Delta6-FADS-like"/>
    <property type="match status" value="1"/>
</dbReference>
<protein>
    <submittedName>
        <fullName evidence="3">Acyl-CoA desaturase</fullName>
    </submittedName>
</protein>
<dbReference type="EMBL" id="CP035758">
    <property type="protein sequence ID" value="QBD75843.1"/>
    <property type="molecule type" value="Genomic_DNA"/>
</dbReference>
<dbReference type="PANTHER" id="PTHR19353:SF19">
    <property type="entry name" value="DELTA(5) FATTY ACID DESATURASE C-RELATED"/>
    <property type="match status" value="1"/>
</dbReference>
<dbReference type="RefSeq" id="WP_129886440.1">
    <property type="nucleotide sequence ID" value="NZ_CP035758.1"/>
</dbReference>
<feature type="transmembrane region" description="Helical" evidence="1">
    <location>
        <begin position="104"/>
        <end position="122"/>
    </location>
</feature>
<feature type="transmembrane region" description="Helical" evidence="1">
    <location>
        <begin position="159"/>
        <end position="180"/>
    </location>
</feature>
<feature type="domain" description="Fatty acid desaturase" evidence="2">
    <location>
        <begin position="67"/>
        <end position="326"/>
    </location>
</feature>
<dbReference type="KEGG" id="kbs:EPA93_07415"/>
<keyword evidence="1" id="KW-0812">Transmembrane</keyword>
<dbReference type="Proteomes" id="UP000290365">
    <property type="component" value="Chromosome"/>
</dbReference>
<feature type="transmembrane region" description="Helical" evidence="1">
    <location>
        <begin position="41"/>
        <end position="60"/>
    </location>
</feature>
<dbReference type="GO" id="GO:0016020">
    <property type="term" value="C:membrane"/>
    <property type="evidence" value="ECO:0007669"/>
    <property type="project" value="TreeGrafter"/>
</dbReference>
<keyword evidence="1" id="KW-1133">Transmembrane helix</keyword>
<feature type="transmembrane region" description="Helical" evidence="1">
    <location>
        <begin position="66"/>
        <end position="83"/>
    </location>
</feature>
<evidence type="ECO:0000256" key="1">
    <source>
        <dbReference type="SAM" id="Phobius"/>
    </source>
</evidence>
<dbReference type="PANTHER" id="PTHR19353">
    <property type="entry name" value="FATTY ACID DESATURASE 2"/>
    <property type="match status" value="1"/>
</dbReference>
<accession>A0A4P6JL89</accession>
<dbReference type="GO" id="GO:0016717">
    <property type="term" value="F:oxidoreductase activity, acting on paired donors, with oxidation of a pair of donors resulting in the reduction of molecular oxygen to two molecules of water"/>
    <property type="evidence" value="ECO:0007669"/>
    <property type="project" value="TreeGrafter"/>
</dbReference>
<keyword evidence="4" id="KW-1185">Reference proteome</keyword>
<evidence type="ECO:0000259" key="2">
    <source>
        <dbReference type="Pfam" id="PF00487"/>
    </source>
</evidence>
<dbReference type="OrthoDB" id="9792534at2"/>
<dbReference type="PIRSF" id="PIRSF015921">
    <property type="entry name" value="FA_sphinglp_des"/>
    <property type="match status" value="1"/>
</dbReference>
<dbReference type="Pfam" id="PF00487">
    <property type="entry name" value="FA_desaturase"/>
    <property type="match status" value="1"/>
</dbReference>
<dbReference type="InterPro" id="IPR005804">
    <property type="entry name" value="FA_desaturase_dom"/>
</dbReference>
<sequence length="353" mass="39980">MKSLSPTGELQHSEPSVPVPDYAELKKRVKRAGLLARQPRYYMWSMILTIGATLASFLILFLVHNIWWQLINAVFLAVVFAQVGYLGHDAGHRQPFSTTWKNELAGLICGNLLLGMSNAWWVDKHNQHHSHPNQLDMDPDLNIPGICFNLQEARQKQGLGRWVMLHQIWLFFPMLMLVALDLKRASILFLSSEWKSARYPLLESLLVLAHWVLFLTLLVYNLGFGAAILFFLVNQAVLGFILGSAFAPNHKGMPVLAKESQLGFLQRQVLTSRNIKAGPLTDFWYGGLNYQIEHHLFPSMPRNNLRAAQQIVKQFCQEHAIPYAETSVAGSYCAIVKALSEVSSEVRYERAEA</sequence>
<keyword evidence="1" id="KW-0472">Membrane</keyword>
<evidence type="ECO:0000313" key="4">
    <source>
        <dbReference type="Proteomes" id="UP000290365"/>
    </source>
</evidence>
<organism evidence="3 4">
    <name type="scientific">Ktedonosporobacter rubrisoli</name>
    <dbReference type="NCBI Taxonomy" id="2509675"/>
    <lineage>
        <taxon>Bacteria</taxon>
        <taxon>Bacillati</taxon>
        <taxon>Chloroflexota</taxon>
        <taxon>Ktedonobacteria</taxon>
        <taxon>Ktedonobacterales</taxon>
        <taxon>Ktedonosporobacteraceae</taxon>
        <taxon>Ktedonosporobacter</taxon>
    </lineage>
</organism>
<gene>
    <name evidence="3" type="ORF">EPA93_07415</name>
</gene>
<dbReference type="GO" id="GO:0008610">
    <property type="term" value="P:lipid biosynthetic process"/>
    <property type="evidence" value="ECO:0007669"/>
    <property type="project" value="UniProtKB-ARBA"/>
</dbReference>
<dbReference type="AlphaFoldDB" id="A0A4P6JL89"/>
<name>A0A4P6JL89_KTERU</name>
<reference evidence="3 4" key="1">
    <citation type="submission" date="2019-01" db="EMBL/GenBank/DDBJ databases">
        <title>Ktedonosporobacter rubrisoli SCAWS-G2.</title>
        <authorList>
            <person name="Huang Y."/>
            <person name="Yan B."/>
        </authorList>
    </citation>
    <scope>NUCLEOTIDE SEQUENCE [LARGE SCALE GENOMIC DNA]</scope>
    <source>
        <strain evidence="3 4">SCAWS-G2</strain>
    </source>
</reference>
<dbReference type="InterPro" id="IPR012171">
    <property type="entry name" value="Fatty_acid_desaturase"/>
</dbReference>
<evidence type="ECO:0000313" key="3">
    <source>
        <dbReference type="EMBL" id="QBD75843.1"/>
    </source>
</evidence>